<gene>
    <name evidence="2" type="ORF">IQ230_21830</name>
</gene>
<protein>
    <submittedName>
        <fullName evidence="2">Helix-turn-helix domain-containing protein</fullName>
    </submittedName>
</protein>
<dbReference type="CDD" id="cd00093">
    <property type="entry name" value="HTH_XRE"/>
    <property type="match status" value="1"/>
</dbReference>
<keyword evidence="3" id="KW-1185">Reference proteome</keyword>
<accession>A0ABR9UXB1</accession>
<dbReference type="Gene3D" id="1.10.260.40">
    <property type="entry name" value="lambda repressor-like DNA-binding domains"/>
    <property type="match status" value="1"/>
</dbReference>
<proteinExistence type="predicted"/>
<evidence type="ECO:0000313" key="2">
    <source>
        <dbReference type="EMBL" id="MBE9192942.1"/>
    </source>
</evidence>
<feature type="domain" description="HTH cro/C1-type" evidence="1">
    <location>
        <begin position="37"/>
        <end position="80"/>
    </location>
</feature>
<reference evidence="2 3" key="1">
    <citation type="submission" date="2020-10" db="EMBL/GenBank/DDBJ databases">
        <authorList>
            <person name="Castelo-Branco R."/>
            <person name="Eusebio N."/>
            <person name="Adriana R."/>
            <person name="Vieira A."/>
            <person name="Brugerolle De Fraissinette N."/>
            <person name="Rezende De Castro R."/>
            <person name="Schneider M.P."/>
            <person name="Vasconcelos V."/>
            <person name="Leao P.N."/>
        </authorList>
    </citation>
    <scope>NUCLEOTIDE SEQUENCE [LARGE SCALE GENOMIC DNA]</scope>
    <source>
        <strain evidence="2 3">LEGE 06123</strain>
    </source>
</reference>
<dbReference type="SUPFAM" id="SSF47413">
    <property type="entry name" value="lambda repressor-like DNA-binding domains"/>
    <property type="match status" value="1"/>
</dbReference>
<evidence type="ECO:0000259" key="1">
    <source>
        <dbReference type="PROSITE" id="PS50943"/>
    </source>
</evidence>
<dbReference type="SMART" id="SM00530">
    <property type="entry name" value="HTH_XRE"/>
    <property type="match status" value="1"/>
</dbReference>
<dbReference type="InterPro" id="IPR010982">
    <property type="entry name" value="Lambda_DNA-bd_dom_sf"/>
</dbReference>
<dbReference type="Pfam" id="PF13443">
    <property type="entry name" value="HTH_26"/>
    <property type="match status" value="1"/>
</dbReference>
<dbReference type="EMBL" id="JADEWN010000071">
    <property type="protein sequence ID" value="MBE9192942.1"/>
    <property type="molecule type" value="Genomic_DNA"/>
</dbReference>
<comment type="caution">
    <text evidence="2">The sequence shown here is derived from an EMBL/GenBank/DDBJ whole genome shotgun (WGS) entry which is preliminary data.</text>
</comment>
<organism evidence="2 3">
    <name type="scientific">Gloeocapsopsis crepidinum LEGE 06123</name>
    <dbReference type="NCBI Taxonomy" id="588587"/>
    <lineage>
        <taxon>Bacteria</taxon>
        <taxon>Bacillati</taxon>
        <taxon>Cyanobacteriota</taxon>
        <taxon>Cyanophyceae</taxon>
        <taxon>Oscillatoriophycideae</taxon>
        <taxon>Chroococcales</taxon>
        <taxon>Chroococcaceae</taxon>
        <taxon>Gloeocapsopsis</taxon>
    </lineage>
</organism>
<dbReference type="RefSeq" id="WP_193934345.1">
    <property type="nucleotide sequence ID" value="NZ_CAWPMZ010000114.1"/>
</dbReference>
<sequence length="229" mass="26078">MDVHEQSQGRRNPKPTLDQLTFALQEQMQQVGLSSFTALARAAGVSRGQILKLRRGEVGQIRVETLLKLSQALQMPLEELVAIFSGKNTKTTQHQASADLEQEYQRLQNLLEQQRENLYYEFQYSSLQLLESWLIQWPTAAQKAQENPQLPAVKLLPLMRPLEQLLQQWGVEAIASVGTEIPYDPQIHQLLEGAAQPGDRVKVRYTGYRHRDKLLNRAKVSPNNNLPFG</sequence>
<dbReference type="PROSITE" id="PS50943">
    <property type="entry name" value="HTH_CROC1"/>
    <property type="match status" value="1"/>
</dbReference>
<dbReference type="Proteomes" id="UP000651156">
    <property type="component" value="Unassembled WGS sequence"/>
</dbReference>
<dbReference type="InterPro" id="IPR001387">
    <property type="entry name" value="Cro/C1-type_HTH"/>
</dbReference>
<evidence type="ECO:0000313" key="3">
    <source>
        <dbReference type="Proteomes" id="UP000651156"/>
    </source>
</evidence>
<name>A0ABR9UXB1_9CHRO</name>